<gene>
    <name evidence="2" type="ORF">M0813_19387</name>
</gene>
<evidence type="ECO:0000313" key="2">
    <source>
        <dbReference type="EMBL" id="KAJ6246249.1"/>
    </source>
</evidence>
<feature type="region of interest" description="Disordered" evidence="1">
    <location>
        <begin position="768"/>
        <end position="801"/>
    </location>
</feature>
<feature type="compositionally biased region" description="Basic and acidic residues" evidence="1">
    <location>
        <begin position="827"/>
        <end position="839"/>
    </location>
</feature>
<feature type="compositionally biased region" description="Basic residues" evidence="1">
    <location>
        <begin position="332"/>
        <end position="358"/>
    </location>
</feature>
<feature type="compositionally biased region" description="Basic and acidic residues" evidence="1">
    <location>
        <begin position="359"/>
        <end position="379"/>
    </location>
</feature>
<feature type="compositionally biased region" description="Basic and acidic residues" evidence="1">
    <location>
        <begin position="464"/>
        <end position="495"/>
    </location>
</feature>
<feature type="compositionally biased region" description="Basic and acidic residues" evidence="1">
    <location>
        <begin position="319"/>
        <end position="331"/>
    </location>
</feature>
<feature type="region of interest" description="Disordered" evidence="1">
    <location>
        <begin position="1128"/>
        <end position="1176"/>
    </location>
</feature>
<feature type="region of interest" description="Disordered" evidence="1">
    <location>
        <begin position="827"/>
        <end position="851"/>
    </location>
</feature>
<name>A0ABQ8YNS2_9EUKA</name>
<feature type="compositionally biased region" description="Basic and acidic residues" evidence="1">
    <location>
        <begin position="1164"/>
        <end position="1176"/>
    </location>
</feature>
<dbReference type="Proteomes" id="UP001150062">
    <property type="component" value="Unassembled WGS sequence"/>
</dbReference>
<feature type="region of interest" description="Disordered" evidence="1">
    <location>
        <begin position="430"/>
        <end position="495"/>
    </location>
</feature>
<keyword evidence="3" id="KW-1185">Reference proteome</keyword>
<accession>A0ABQ8YNS2</accession>
<feature type="compositionally biased region" description="Basic residues" evidence="1">
    <location>
        <begin position="261"/>
        <end position="300"/>
    </location>
</feature>
<dbReference type="PANTHER" id="PTHR14296">
    <property type="entry name" value="REMODELING AND SPACING FACTOR 1"/>
    <property type="match status" value="1"/>
</dbReference>
<sequence>MSVNKENWIYQTPRNLYELYINCYCSKNVLIGSRDYVLSLAHKSWNKVKNEKQNVKEYITQALGTVTNIEEVLFKTQGGLLKAKGNQQQRNNQSQEFGSLLKLGSQTSLHFDNRVLSRKQKEERNSQFEKLFVEKFFPVSLESLSSQIKTTNFLNAFRKGSHNWGEISELFSLYSKGLKRNPQTNSLLSQKIREVEDYLKQIPILLNNLILKPNNTNILECVNTFNQFSKQTQLTKQRIRKRIYRQRAKEKETQKNNNTHQKNKGATKKKPKQKTKTKPQIKQKQKQTRVRTQKKNPKKKQGQEPRPQQEQEQAQANYKVEEKQSQKEKSQAKNRTKIKAKPQAKKKKKIRRVKRRQSQNKEIRTQSESKIPNKTEKTQKLKNQKIQKNKENVKQKQINLQTQNNYFRNNPLEQLFEIAKANSPQINLESIDQNYRPNENEKQNKNENETVSESEEERQKKAKKEILKEKDPRKQQMEMEKEKQTQKEKEKEKEKEMEMEIKMKKLFEKEKNTKIESENVKKAHKENNLQIKNHQISKQDVSRKRKELETVKLLTNLKSPTTQNYINEEIANQGNYNYKKFRMNDPINNNCKVPSPLPLSPNDWMYKLPNYNYSFNYNYNYNPQYPQNFKKYDNNYTNNMYKFNDQPNPFLITSPPLFYPQKELNYKLLGNFNNPNNFKNNFSKDNENKILNGNQKYNIKRRNPSENSFKNKNEFGISNVQNLNTIDYKKNNYLNKGNLDINKIKIENNDEKEQVVENKEMYGWERNKKTKKEKTEKEEEKQKRNKKENEKEKENDKEKEYDNVEFNETHENKIKIKVINQNDDVNNKKNDNIDTKTRNENINSNVNGNKKEIQNENDQDFYLLLLNLSFWDESIDYILQNNEVDFSPLSFRQLSSIFSEIYFVGVMNVKSIMERFNFDQSHKTKIETQLLYLFPIILIQQDNNSIIVNIHKFTKKAIIKSFLLLDTNSSTFLSPKLLFGSETVENDNNAMDKDNQIYSFSNNDIQNSTYTKPTPNLIKKQRQNEKDTYNGYSVNIFNQSSNTNEKSTRNLIKLKTENEFNYKDKNKTTNFIFDCSDWQINFPIRSDFLEKTPRIFQVLLKFIREESLKTEKLKRPLIKSCFQNDFHGGNHFKQEKEEEEEHEEEEHEEEEEEHEEEEEEKGGEEEREKEKKKEESKKAFQKDYNSKIFHNNLLLTLSKKIQSNHPLFCYSHTQIQHILEFTSKFHKECSFIIACKLCYFQIGKQVYSEYSDLKIMMELYSDSNLSNINAYNPKKLIIPCIYSTLEFEQKKSFFQDLSKRDHYEIPQPKKFTAFVRSANYNFPTSESHANDLYQIIFGSKKKIISILVNYNDLELNPNSFFSLIYFGRLWFELQLDMLNIVSYTPNQNYYNQVLNSFKNIQTKYQKFISRNNENRKVVENGNGNGNENRGGDTMRNENDNYIEIINQDIYKFSEFLSNTNYNDTPIHSVPLKCKQKTSPWDDYDQVQSFYEQFKKNPIQNIGEQFKNIKSEYQFYLKHSNKQDYLLTFQKCKLKDCQYCVNRPIKAKKSFELLNKIPNLFTPIPSNTYPGHYQNFIEKINNIN</sequence>
<dbReference type="PANTHER" id="PTHR14296:SF3">
    <property type="entry name" value="DIKAR, ISOFORM F"/>
    <property type="match status" value="1"/>
</dbReference>
<proteinExistence type="predicted"/>
<comment type="caution">
    <text evidence="2">The sequence shown here is derived from an EMBL/GenBank/DDBJ whole genome shotgun (WGS) entry which is preliminary data.</text>
</comment>
<dbReference type="EMBL" id="JAOAOG010000136">
    <property type="protein sequence ID" value="KAJ6246249.1"/>
    <property type="molecule type" value="Genomic_DNA"/>
</dbReference>
<protein>
    <submittedName>
        <fullName evidence="2">Enolase-phosphatase e1</fullName>
    </submittedName>
</protein>
<organism evidence="2 3">
    <name type="scientific">Anaeramoeba flamelloides</name>
    <dbReference type="NCBI Taxonomy" id="1746091"/>
    <lineage>
        <taxon>Eukaryota</taxon>
        <taxon>Metamonada</taxon>
        <taxon>Anaeramoebidae</taxon>
        <taxon>Anaeramoeba</taxon>
    </lineage>
</organism>
<feature type="compositionally biased region" description="Acidic residues" evidence="1">
    <location>
        <begin position="1137"/>
        <end position="1163"/>
    </location>
</feature>
<evidence type="ECO:0000256" key="1">
    <source>
        <dbReference type="SAM" id="MobiDB-lite"/>
    </source>
</evidence>
<feature type="compositionally biased region" description="Basic and acidic residues" evidence="1">
    <location>
        <begin position="438"/>
        <end position="448"/>
    </location>
</feature>
<dbReference type="InterPro" id="IPR028938">
    <property type="entry name" value="Rsf1-like"/>
</dbReference>
<reference evidence="2" key="1">
    <citation type="submission" date="2022-08" db="EMBL/GenBank/DDBJ databases">
        <title>Novel sulfate-reducing endosymbionts in the free-living metamonad Anaeramoeba.</title>
        <authorList>
            <person name="Jerlstrom-Hultqvist J."/>
            <person name="Cepicka I."/>
            <person name="Gallot-Lavallee L."/>
            <person name="Salas-Leiva D."/>
            <person name="Curtis B.A."/>
            <person name="Zahonova K."/>
            <person name="Pipaliya S."/>
            <person name="Dacks J."/>
            <person name="Roger A.J."/>
        </authorList>
    </citation>
    <scope>NUCLEOTIDE SEQUENCE</scope>
    <source>
        <strain evidence="2">Schooner1</strain>
    </source>
</reference>
<evidence type="ECO:0000313" key="3">
    <source>
        <dbReference type="Proteomes" id="UP001150062"/>
    </source>
</evidence>
<feature type="region of interest" description="Disordered" evidence="1">
    <location>
        <begin position="1416"/>
        <end position="1435"/>
    </location>
</feature>
<feature type="region of interest" description="Disordered" evidence="1">
    <location>
        <begin position="246"/>
        <end position="405"/>
    </location>
</feature>